<keyword evidence="2" id="KW-1185">Reference proteome</keyword>
<dbReference type="RefSeq" id="WP_117355600.1">
    <property type="nucleotide sequence ID" value="NZ_QURH01000011.1"/>
</dbReference>
<dbReference type="PANTHER" id="PTHR36221:SF1">
    <property type="entry name" value="DUF742 DOMAIN-CONTAINING PROTEIN"/>
    <property type="match status" value="1"/>
</dbReference>
<feature type="non-terminal residue" evidence="1">
    <location>
        <position position="1"/>
    </location>
</feature>
<dbReference type="EMBL" id="QURH01000011">
    <property type="protein sequence ID" value="RFU43517.1"/>
    <property type="molecule type" value="Genomic_DNA"/>
</dbReference>
<sequence length="94" mass="9741">RRGLTVDTLLAAAPTDAPLRVDAPPQARDLLALCRRGVLSVAEAAAHLRLPVSVVLVLADDLIASHHLTARAGSGSAAPAPSLLREVLDGLRKL</sequence>
<reference evidence="1 2" key="1">
    <citation type="submission" date="2018-08" db="EMBL/GenBank/DDBJ databases">
        <title>Actinomadura jelena sp. nov., a novel Actinomycete isolated from soil in Chad.</title>
        <authorList>
            <person name="Shi L."/>
        </authorList>
    </citation>
    <scope>NUCLEOTIDE SEQUENCE [LARGE SCALE GENOMIC DNA]</scope>
    <source>
        <strain evidence="1 2">NEAU-G17</strain>
    </source>
</reference>
<evidence type="ECO:0000313" key="2">
    <source>
        <dbReference type="Proteomes" id="UP000261811"/>
    </source>
</evidence>
<dbReference type="PANTHER" id="PTHR36221">
    <property type="entry name" value="DUF742 DOMAIN-CONTAINING PROTEIN"/>
    <property type="match status" value="1"/>
</dbReference>
<dbReference type="Proteomes" id="UP000261811">
    <property type="component" value="Unassembled WGS sequence"/>
</dbReference>
<name>A0A372JU33_9ACTN</name>
<accession>A0A372JU33</accession>
<dbReference type="OrthoDB" id="3534386at2"/>
<organism evidence="1 2">
    <name type="scientific">Actinomadura logoneensis</name>
    <dbReference type="NCBI Taxonomy" id="2293572"/>
    <lineage>
        <taxon>Bacteria</taxon>
        <taxon>Bacillati</taxon>
        <taxon>Actinomycetota</taxon>
        <taxon>Actinomycetes</taxon>
        <taxon>Streptosporangiales</taxon>
        <taxon>Thermomonosporaceae</taxon>
        <taxon>Actinomadura</taxon>
    </lineage>
</organism>
<evidence type="ECO:0000313" key="1">
    <source>
        <dbReference type="EMBL" id="RFU43517.1"/>
    </source>
</evidence>
<dbReference type="InterPro" id="IPR007995">
    <property type="entry name" value="DUF742"/>
</dbReference>
<gene>
    <name evidence="1" type="ORF">DZF91_00820</name>
</gene>
<dbReference type="AlphaFoldDB" id="A0A372JU33"/>
<dbReference type="Pfam" id="PF05331">
    <property type="entry name" value="DUF742"/>
    <property type="match status" value="1"/>
</dbReference>
<comment type="caution">
    <text evidence="1">The sequence shown here is derived from an EMBL/GenBank/DDBJ whole genome shotgun (WGS) entry which is preliminary data.</text>
</comment>
<proteinExistence type="predicted"/>
<protein>
    <submittedName>
        <fullName evidence="1">DUF742 domain-containing protein</fullName>
    </submittedName>
</protein>